<dbReference type="OrthoDB" id="9766816at2"/>
<evidence type="ECO:0000313" key="2">
    <source>
        <dbReference type="EMBL" id="QBD78953.1"/>
    </source>
</evidence>
<dbReference type="KEGG" id="kbs:EPA93_24400"/>
<dbReference type="RefSeq" id="WP_129890006.1">
    <property type="nucleotide sequence ID" value="NZ_CP035758.1"/>
</dbReference>
<dbReference type="Gene3D" id="3.50.50.60">
    <property type="entry name" value="FAD/NAD(P)-binding domain"/>
    <property type="match status" value="1"/>
</dbReference>
<dbReference type="InterPro" id="IPR002938">
    <property type="entry name" value="FAD-bd"/>
</dbReference>
<keyword evidence="3" id="KW-1185">Reference proteome</keyword>
<dbReference type="InterPro" id="IPR051704">
    <property type="entry name" value="FAD_aromatic-hydroxylase"/>
</dbReference>
<reference evidence="2 3" key="1">
    <citation type="submission" date="2019-01" db="EMBL/GenBank/DDBJ databases">
        <title>Ktedonosporobacter rubrisoli SCAWS-G2.</title>
        <authorList>
            <person name="Huang Y."/>
            <person name="Yan B."/>
        </authorList>
    </citation>
    <scope>NUCLEOTIDE SEQUENCE [LARGE SCALE GENOMIC DNA]</scope>
    <source>
        <strain evidence="2 3">SCAWS-G2</strain>
    </source>
</reference>
<evidence type="ECO:0000259" key="1">
    <source>
        <dbReference type="Pfam" id="PF01494"/>
    </source>
</evidence>
<organism evidence="2 3">
    <name type="scientific">Ktedonosporobacter rubrisoli</name>
    <dbReference type="NCBI Taxonomy" id="2509675"/>
    <lineage>
        <taxon>Bacteria</taxon>
        <taxon>Bacillati</taxon>
        <taxon>Chloroflexota</taxon>
        <taxon>Ktedonobacteria</taxon>
        <taxon>Ktedonobacterales</taxon>
        <taxon>Ktedonosporobacteraceae</taxon>
        <taxon>Ktedonosporobacter</taxon>
    </lineage>
</organism>
<sequence>MKEQTKKNRSILISGSSITGPALAYWLSRYGFQPTIVEIAPTLRTGGYKVDIRGRAIDVAERMGILPAIWQASCNMREGTIVDSQNQPIATLPANLLNYREGRDDEIVRGELSRILYAQTHNDVEYLFGDSITSLVQNEDCVKVTFKHAAPRTFDLVVGADGLHSNVRMLAFGDEAKFINYLGAYVSIFTTPNFFHLDHQELYYYTPGKVVGIYAGDGADAKSFFYFASPQLSYDYHDSEQQKKILYERFRGDGGPTAQLLSALGDTPDFYFDSLSQIHLQHLSTGRVVLVGDAAYCASPGSGQGTSLALVGAYVLAGELAAAAGDYRLAFARYENEMHSYVEANQKLGIQGAKDSFPHTQLEILLRNQITRILPHLPGKGFVAAKLSRTTQVAANAISLKDYEN</sequence>
<dbReference type="Gene3D" id="3.30.9.10">
    <property type="entry name" value="D-Amino Acid Oxidase, subunit A, domain 2"/>
    <property type="match status" value="1"/>
</dbReference>
<dbReference type="PANTHER" id="PTHR46865:SF2">
    <property type="entry name" value="MONOOXYGENASE"/>
    <property type="match status" value="1"/>
</dbReference>
<dbReference type="EMBL" id="CP035758">
    <property type="protein sequence ID" value="QBD78953.1"/>
    <property type="molecule type" value="Genomic_DNA"/>
</dbReference>
<dbReference type="Pfam" id="PF01494">
    <property type="entry name" value="FAD_binding_3"/>
    <property type="match status" value="1"/>
</dbReference>
<dbReference type="PRINTS" id="PR00420">
    <property type="entry name" value="RNGMNOXGNASE"/>
</dbReference>
<dbReference type="InterPro" id="IPR036188">
    <property type="entry name" value="FAD/NAD-bd_sf"/>
</dbReference>
<proteinExistence type="predicted"/>
<protein>
    <submittedName>
        <fullName evidence="2">FAD-dependent oxidoreductase</fullName>
    </submittedName>
</protein>
<gene>
    <name evidence="2" type="ORF">EPA93_24400</name>
</gene>
<name>A0A4P6JUE7_KTERU</name>
<accession>A0A4P6JUE7</accession>
<dbReference type="PANTHER" id="PTHR46865">
    <property type="entry name" value="OXIDOREDUCTASE-RELATED"/>
    <property type="match status" value="1"/>
</dbReference>
<evidence type="ECO:0000313" key="3">
    <source>
        <dbReference type="Proteomes" id="UP000290365"/>
    </source>
</evidence>
<dbReference type="Proteomes" id="UP000290365">
    <property type="component" value="Chromosome"/>
</dbReference>
<dbReference type="GO" id="GO:0071949">
    <property type="term" value="F:FAD binding"/>
    <property type="evidence" value="ECO:0007669"/>
    <property type="project" value="InterPro"/>
</dbReference>
<dbReference type="SUPFAM" id="SSF51905">
    <property type="entry name" value="FAD/NAD(P)-binding domain"/>
    <property type="match status" value="1"/>
</dbReference>
<feature type="domain" description="FAD-binding" evidence="1">
    <location>
        <begin position="11"/>
        <end position="325"/>
    </location>
</feature>
<dbReference type="AlphaFoldDB" id="A0A4P6JUE7"/>